<dbReference type="Pfam" id="PF13023">
    <property type="entry name" value="HD_3"/>
    <property type="match status" value="1"/>
</dbReference>
<dbReference type="SUPFAM" id="SSF109604">
    <property type="entry name" value="HD-domain/PDEase-like"/>
    <property type="match status" value="1"/>
</dbReference>
<evidence type="ECO:0000256" key="7">
    <source>
        <dbReference type="ARBA" id="ARBA00022801"/>
    </source>
</evidence>
<dbReference type="GO" id="GO:0046872">
    <property type="term" value="F:metal ion binding"/>
    <property type="evidence" value="ECO:0007669"/>
    <property type="project" value="UniProtKB-KW"/>
</dbReference>
<keyword evidence="7" id="KW-0378">Hydrolase</keyword>
<dbReference type="PANTHER" id="PTHR11845:SF13">
    <property type="entry name" value="5'-DEOXYNUCLEOTIDASE HDDC2"/>
    <property type="match status" value="1"/>
</dbReference>
<dbReference type="InterPro" id="IPR006674">
    <property type="entry name" value="HD_domain"/>
</dbReference>
<comment type="catalytic activity">
    <reaction evidence="1">
        <text>a 2'-deoxyribonucleoside 5'-phosphate + H2O = a 2'-deoxyribonucleoside + phosphate</text>
        <dbReference type="Rhea" id="RHEA:36167"/>
        <dbReference type="ChEBI" id="CHEBI:15377"/>
        <dbReference type="ChEBI" id="CHEBI:18274"/>
        <dbReference type="ChEBI" id="CHEBI:43474"/>
        <dbReference type="ChEBI" id="CHEBI:65317"/>
        <dbReference type="EC" id="3.1.3.89"/>
    </reaction>
</comment>
<dbReference type="InterPro" id="IPR039356">
    <property type="entry name" value="YfbR/HDDC2"/>
</dbReference>
<dbReference type="PANTHER" id="PTHR11845">
    <property type="entry name" value="5'-DEOXYNUCLEOTIDASE HDDC2"/>
    <property type="match status" value="1"/>
</dbReference>
<dbReference type="SMART" id="SM00471">
    <property type="entry name" value="HDc"/>
    <property type="match status" value="1"/>
</dbReference>
<comment type="cofactor">
    <cofactor evidence="2">
        <name>Mn(2+)</name>
        <dbReference type="ChEBI" id="CHEBI:29035"/>
    </cofactor>
</comment>
<comment type="cofactor">
    <cofactor evidence="3">
        <name>Co(2+)</name>
        <dbReference type="ChEBI" id="CHEBI:48828"/>
    </cofactor>
</comment>
<dbReference type="Gene3D" id="1.10.3210.10">
    <property type="entry name" value="Hypothetical protein af1432"/>
    <property type="match status" value="1"/>
</dbReference>
<evidence type="ECO:0000256" key="6">
    <source>
        <dbReference type="ARBA" id="ARBA00022723"/>
    </source>
</evidence>
<dbReference type="EC" id="3.1.3.89" evidence="5"/>
<comment type="caution">
    <text evidence="9">The sequence shown here is derived from an EMBL/GenBank/DDBJ whole genome shotgun (WGS) entry which is preliminary data.</text>
</comment>
<evidence type="ECO:0000256" key="2">
    <source>
        <dbReference type="ARBA" id="ARBA00001936"/>
    </source>
</evidence>
<dbReference type="Proteomes" id="UP000249324">
    <property type="component" value="Unassembled WGS sequence"/>
</dbReference>
<evidence type="ECO:0000256" key="5">
    <source>
        <dbReference type="ARBA" id="ARBA00012964"/>
    </source>
</evidence>
<dbReference type="EMBL" id="QGUI02000269">
    <property type="protein sequence ID" value="MFO7193757.1"/>
    <property type="molecule type" value="Genomic_DNA"/>
</dbReference>
<proteinExistence type="predicted"/>
<evidence type="ECO:0000313" key="9">
    <source>
        <dbReference type="EMBL" id="MFO7193757.1"/>
    </source>
</evidence>
<dbReference type="GO" id="GO:0002953">
    <property type="term" value="F:5'-deoxynucleotidase activity"/>
    <property type="evidence" value="ECO:0007669"/>
    <property type="project" value="UniProtKB-EC"/>
</dbReference>
<feature type="domain" description="HD/PDEase" evidence="8">
    <location>
        <begin position="37"/>
        <end position="151"/>
    </location>
</feature>
<gene>
    <name evidence="9" type="ORF">DIU77_016055</name>
</gene>
<evidence type="ECO:0000256" key="4">
    <source>
        <dbReference type="ARBA" id="ARBA00011738"/>
    </source>
</evidence>
<name>A0ABD6FL52_9PSEU</name>
<evidence type="ECO:0000313" key="10">
    <source>
        <dbReference type="Proteomes" id="UP000249324"/>
    </source>
</evidence>
<sequence>MMSRHQDPSAAVAAFGYEMGVLKRIRRSGWWQAGVRDPESVAEHSLRVAQLAALLAAEENGDPERAAYLALWHDSQETRTGDLPHSARPYLAKPDPRAITADQTAELPEAAKSSVRAAVEEYEARETLEARCAKDADKLEMLLQAVEYRSVGVQHVDRWIASARKDLHTATARRVAEAALRMSPLSWHDR</sequence>
<dbReference type="InterPro" id="IPR003607">
    <property type="entry name" value="HD/PDEase_dom"/>
</dbReference>
<dbReference type="AlphaFoldDB" id="A0ABD6FL52"/>
<evidence type="ECO:0000256" key="3">
    <source>
        <dbReference type="ARBA" id="ARBA00001941"/>
    </source>
</evidence>
<comment type="subunit">
    <text evidence="4">Homodimer.</text>
</comment>
<organism evidence="9 10">
    <name type="scientific">Thermocrispum agreste</name>
    <dbReference type="NCBI Taxonomy" id="37925"/>
    <lineage>
        <taxon>Bacteria</taxon>
        <taxon>Bacillati</taxon>
        <taxon>Actinomycetota</taxon>
        <taxon>Actinomycetes</taxon>
        <taxon>Pseudonocardiales</taxon>
        <taxon>Pseudonocardiaceae</taxon>
        <taxon>Thermocrispum</taxon>
    </lineage>
</organism>
<protein>
    <recommendedName>
        <fullName evidence="5">5'-deoxynucleotidase</fullName>
        <ecNumber evidence="5">3.1.3.89</ecNumber>
    </recommendedName>
</protein>
<accession>A0ABD6FL52</accession>
<reference evidence="9 10" key="1">
    <citation type="journal article" date="2021" name="BMC Genomics">
        <title>Genome-resolved metagenome and metatranscriptome analyses of thermophilic composting reveal key bacterial players and their metabolic interactions.</title>
        <authorList>
            <person name="Braga L.P.P."/>
            <person name="Pereira R.V."/>
            <person name="Martins L.F."/>
            <person name="Moura L.M.S."/>
            <person name="Sanchez F.B."/>
            <person name="Patane J.S.L."/>
            <person name="da Silva A.M."/>
            <person name="Setubal J.C."/>
        </authorList>
    </citation>
    <scope>NUCLEOTIDE SEQUENCE [LARGE SCALE GENOMIC DNA]</scope>
    <source>
        <strain evidence="9">ZC4RG45</strain>
    </source>
</reference>
<evidence type="ECO:0000256" key="1">
    <source>
        <dbReference type="ARBA" id="ARBA00001638"/>
    </source>
</evidence>
<keyword evidence="6" id="KW-0479">Metal-binding</keyword>
<evidence type="ECO:0000259" key="8">
    <source>
        <dbReference type="SMART" id="SM00471"/>
    </source>
</evidence>